<dbReference type="PANTHER" id="PTHR40765:SF2">
    <property type="entry name" value="ESX-2 SECRETION SYSTEM ATPASE ECCB2"/>
    <property type="match status" value="1"/>
</dbReference>
<evidence type="ECO:0000256" key="1">
    <source>
        <dbReference type="ARBA" id="ARBA00004162"/>
    </source>
</evidence>
<dbReference type="InterPro" id="IPR044857">
    <property type="entry name" value="T7SS_EccB_R1"/>
</dbReference>
<dbReference type="Gene3D" id="2.40.50.910">
    <property type="entry name" value="Type VII secretion system EccB, repeat 3 domain"/>
    <property type="match status" value="1"/>
</dbReference>
<evidence type="ECO:0000256" key="5">
    <source>
        <dbReference type="ARBA" id="ARBA00022741"/>
    </source>
</evidence>
<dbReference type="EC" id="3.6.-.-" evidence="11"/>
<evidence type="ECO:0000313" key="12">
    <source>
        <dbReference type="Proteomes" id="UP000238296"/>
    </source>
</evidence>
<evidence type="ECO:0000256" key="8">
    <source>
        <dbReference type="ARBA" id="ARBA00022989"/>
    </source>
</evidence>
<dbReference type="GO" id="GO:0005524">
    <property type="term" value="F:ATP binding"/>
    <property type="evidence" value="ECO:0007669"/>
    <property type="project" value="UniProtKB-KW"/>
</dbReference>
<name>A0A2S8BEI9_9MYCO</name>
<evidence type="ECO:0000256" key="6">
    <source>
        <dbReference type="ARBA" id="ARBA00022801"/>
    </source>
</evidence>
<dbReference type="Gene3D" id="3.30.2390.20">
    <property type="entry name" value="Type VII secretion system EccB, repeat 1 domain"/>
    <property type="match status" value="1"/>
</dbReference>
<dbReference type="EMBL" id="PPEA01000675">
    <property type="protein sequence ID" value="PQM45049.1"/>
    <property type="molecule type" value="Genomic_DNA"/>
</dbReference>
<evidence type="ECO:0000313" key="11">
    <source>
        <dbReference type="EMBL" id="PQM45049.1"/>
    </source>
</evidence>
<reference evidence="11 12" key="1">
    <citation type="journal article" date="2017" name="Int. J. Syst. Evol. Microbiol.">
        <title>Mycobacterium talmoniae sp. nov., a slowly growing mycobacterium isolated from human respiratory samples.</title>
        <authorList>
            <person name="Davidson R.M."/>
            <person name="DeGroote M.A."/>
            <person name="Marola J.L."/>
            <person name="Buss S."/>
            <person name="Jones V."/>
            <person name="McNeil M.R."/>
            <person name="Freifeld A.G."/>
            <person name="Elaine Epperson L."/>
            <person name="Hasan N.A."/>
            <person name="Jackson M."/>
            <person name="Iwen P.C."/>
            <person name="Salfinger M."/>
            <person name="Strong M."/>
        </authorList>
    </citation>
    <scope>NUCLEOTIDE SEQUENCE [LARGE SCALE GENOMIC DNA]</scope>
    <source>
        <strain evidence="11 12">ATCC BAA-2683</strain>
    </source>
</reference>
<evidence type="ECO:0000256" key="3">
    <source>
        <dbReference type="ARBA" id="ARBA00022475"/>
    </source>
</evidence>
<keyword evidence="9 10" id="KW-0472">Membrane</keyword>
<dbReference type="GO" id="GO:0005886">
    <property type="term" value="C:plasma membrane"/>
    <property type="evidence" value="ECO:0007669"/>
    <property type="project" value="UniProtKB-SubCell"/>
</dbReference>
<evidence type="ECO:0000256" key="9">
    <source>
        <dbReference type="ARBA" id="ARBA00023136"/>
    </source>
</evidence>
<keyword evidence="4 10" id="KW-0812">Transmembrane</keyword>
<evidence type="ECO:0000256" key="10">
    <source>
        <dbReference type="SAM" id="Phobius"/>
    </source>
</evidence>
<accession>A0A2S8BEI9</accession>
<comment type="subcellular location">
    <subcellularLocation>
        <location evidence="1">Cell membrane</location>
        <topology evidence="1">Single-pass membrane protein</topology>
    </subcellularLocation>
</comment>
<keyword evidence="6 11" id="KW-0378">Hydrolase</keyword>
<keyword evidence="3" id="KW-1003">Cell membrane</keyword>
<evidence type="ECO:0000256" key="2">
    <source>
        <dbReference type="ARBA" id="ARBA00008149"/>
    </source>
</evidence>
<comment type="caution">
    <text evidence="11">The sequence shown here is derived from an EMBL/GenBank/DDBJ whole genome shotgun (WGS) entry which is preliminary data.</text>
</comment>
<keyword evidence="8 10" id="KW-1133">Transmembrane helix</keyword>
<protein>
    <submittedName>
        <fullName evidence="11">ESX-5 secretion system ATPase EccB5</fullName>
        <ecNumber evidence="11">3.6.-.-</ecNumber>
    </submittedName>
</protein>
<sequence length="484" mass="50340">MWLRSRTGYALTLRNVNMHFDLARWIRAMPVLCAVMTLLVCAGAFIFSLIHPAGVVRDSRIVMDRASGEVFVNVNGRLHPALNLSSARLIVGAWMAPTPVAHSSIAQNPIGPRVGIPGAPDDMEVSNGSSVSAAVCQRAAANSVAGRVAVTVLDGGIVLGERARPLAPAEAVLAQLNGQTYVIWNGSKSLVDPQNRIVLSALGIGGDDLAAATPLSGAVGNAIPTGLSLAEPVVPNFGEPAPWNLGVEAPVGAVVQSAPPGQAPRFFLVLIEGVQEVPQTVAAMIRSRNAFGAASPRVVSPDALAAVPRVNVVSVSQYPAGPVRVISVRDRPVTCWWWREGRGASAAETVVLSGTELPIRPSADADVVQVVSSHKGADGADAVYMAGDAANYVAGTGNAGAAATRETMWWLSRSGTRFGLSSQAQVRESLGLSGEPLPMPWVLLRLFPRGLPANVALSKEDAMTQHDNVGSDARPAALLPPSAP</sequence>
<feature type="transmembrane region" description="Helical" evidence="10">
    <location>
        <begin position="28"/>
        <end position="50"/>
    </location>
</feature>
<dbReference type="InterPro" id="IPR007795">
    <property type="entry name" value="T7SS_EccB"/>
</dbReference>
<dbReference type="PANTHER" id="PTHR40765">
    <property type="entry name" value="ESX-2 SECRETION SYSTEM ATPASE ECCB2"/>
    <property type="match status" value="1"/>
</dbReference>
<dbReference type="Proteomes" id="UP000238296">
    <property type="component" value="Unassembled WGS sequence"/>
</dbReference>
<proteinExistence type="inferred from homology"/>
<dbReference type="Pfam" id="PF05108">
    <property type="entry name" value="T7SS_ESX1_EccB"/>
    <property type="match status" value="1"/>
</dbReference>
<evidence type="ECO:0000256" key="7">
    <source>
        <dbReference type="ARBA" id="ARBA00022840"/>
    </source>
</evidence>
<dbReference type="NCBIfam" id="TIGR03919">
    <property type="entry name" value="T7SS_EccB"/>
    <property type="match status" value="1"/>
</dbReference>
<dbReference type="AlphaFoldDB" id="A0A2S8BEI9"/>
<comment type="similarity">
    <text evidence="2">Belongs to the EccB family.</text>
</comment>
<dbReference type="GO" id="GO:0005576">
    <property type="term" value="C:extracellular region"/>
    <property type="evidence" value="ECO:0007669"/>
    <property type="project" value="TreeGrafter"/>
</dbReference>
<evidence type="ECO:0000256" key="4">
    <source>
        <dbReference type="ARBA" id="ARBA00022692"/>
    </source>
</evidence>
<dbReference type="GO" id="GO:0016787">
    <property type="term" value="F:hydrolase activity"/>
    <property type="evidence" value="ECO:0007669"/>
    <property type="project" value="UniProtKB-KW"/>
</dbReference>
<organism evidence="11 12">
    <name type="scientific">Mycobacterium talmoniae</name>
    <dbReference type="NCBI Taxonomy" id="1858794"/>
    <lineage>
        <taxon>Bacteria</taxon>
        <taxon>Bacillati</taxon>
        <taxon>Actinomycetota</taxon>
        <taxon>Actinomycetes</taxon>
        <taxon>Mycobacteriales</taxon>
        <taxon>Mycobacteriaceae</taxon>
        <taxon>Mycobacterium</taxon>
    </lineage>
</organism>
<dbReference type="InterPro" id="IPR042485">
    <property type="entry name" value="T7SS_EccB_R3"/>
</dbReference>
<keyword evidence="7" id="KW-0067">ATP-binding</keyword>
<gene>
    <name evidence="11" type="primary">eccB5_2</name>
    <name evidence="11" type="ORF">C1Y40_04789</name>
</gene>
<keyword evidence="5" id="KW-0547">Nucleotide-binding</keyword>